<gene>
    <name evidence="5 9" type="primary">adk</name>
    <name evidence="9" type="ordered locus">OCA5_c23090</name>
</gene>
<evidence type="ECO:0000256" key="2">
    <source>
        <dbReference type="ARBA" id="ARBA00022727"/>
    </source>
</evidence>
<sequence length="350" mass="36984">MRLILLGPPGAGKGTQAQRLVQRHGIVQLSTGDMLRAAVAAETPTGLIAKDIMASGGLVPDEVVVGIIADRIEQDDAKGGFILDGFPRTVAQAEALDELLKKKKLKLDAVVELRVNEGALLARVENRIAEMRARGENVRADDTPEVLAKRLANYREQTEPLVHYYADKRALVTVDGMMPIEEVTGAIERVLSAITEPNEPAQAATRKTTVKRAATRATKTRSAKSASKAPAKARSAKKAAKSAKKAAKSAKKAGKAAKNGAKKAASARKTAKKAPRKVAKKTAKKVTKKVSSGGKKAATGASRGGRKAAAGTSRNSTGRAVKARSAGTRKAVKKLVKGRSKTAKRLTKRR</sequence>
<dbReference type="HOGENOM" id="CLU_032354_4_0_5"/>
<dbReference type="AlphaFoldDB" id="B6JEY6"/>
<evidence type="ECO:0000256" key="4">
    <source>
        <dbReference type="ARBA" id="ARBA00022777"/>
    </source>
</evidence>
<feature type="region of interest" description="Disordered" evidence="8">
    <location>
        <begin position="198"/>
        <end position="350"/>
    </location>
</feature>
<dbReference type="PRINTS" id="PR00094">
    <property type="entry name" value="ADENYLTKNASE"/>
</dbReference>
<keyword evidence="5" id="KW-0963">Cytoplasm</keyword>
<name>B6JEY6_AFIC5</name>
<dbReference type="eggNOG" id="COG0563">
    <property type="taxonomic scope" value="Bacteria"/>
</dbReference>
<dbReference type="InterPro" id="IPR000850">
    <property type="entry name" value="Adenylat/UMP-CMP_kin"/>
</dbReference>
<comment type="similarity">
    <text evidence="5 6">Belongs to the adenylate kinase family.</text>
</comment>
<comment type="caution">
    <text evidence="5">Lacks conserved residue(s) required for the propagation of feature annotation.</text>
</comment>
<dbReference type="NCBIfam" id="NF010381">
    <property type="entry name" value="PRK13808.1"/>
    <property type="match status" value="1"/>
</dbReference>
<dbReference type="GO" id="GO:0004017">
    <property type="term" value="F:AMP kinase activity"/>
    <property type="evidence" value="ECO:0007669"/>
    <property type="project" value="UniProtKB-UniRule"/>
</dbReference>
<feature type="binding site" evidence="5">
    <location>
        <begin position="10"/>
        <end position="15"/>
    </location>
    <ligand>
        <name>ATP</name>
        <dbReference type="ChEBI" id="CHEBI:30616"/>
    </ligand>
</feature>
<comment type="function">
    <text evidence="5">Catalyzes the reversible transfer of the terminal phosphate group between ATP and AMP. Plays an important role in cellular energy homeostasis and in adenine nucleotide metabolism.</text>
</comment>
<dbReference type="NCBIfam" id="NF001381">
    <property type="entry name" value="PRK00279.1-3"/>
    <property type="match status" value="1"/>
</dbReference>
<feature type="compositionally biased region" description="Basic residues" evidence="8">
    <location>
        <begin position="330"/>
        <end position="350"/>
    </location>
</feature>
<dbReference type="KEGG" id="oca:OCAR_5698"/>
<keyword evidence="1 5" id="KW-0808">Transferase</keyword>
<feature type="compositionally biased region" description="Basic residues" evidence="8">
    <location>
        <begin position="265"/>
        <end position="288"/>
    </location>
</feature>
<dbReference type="STRING" id="504832.OCA5_c23090"/>
<feature type="compositionally biased region" description="Low complexity" evidence="8">
    <location>
        <begin position="223"/>
        <end position="233"/>
    </location>
</feature>
<dbReference type="Gene3D" id="3.40.50.300">
    <property type="entry name" value="P-loop containing nucleotide triphosphate hydrolases"/>
    <property type="match status" value="1"/>
</dbReference>
<evidence type="ECO:0000256" key="3">
    <source>
        <dbReference type="ARBA" id="ARBA00022741"/>
    </source>
</evidence>
<dbReference type="UniPathway" id="UPA00588">
    <property type="reaction ID" value="UER00649"/>
</dbReference>
<feature type="binding site" evidence="5">
    <location>
        <position position="139"/>
    </location>
    <ligand>
        <name>AMP</name>
        <dbReference type="ChEBI" id="CHEBI:456215"/>
    </ligand>
</feature>
<dbReference type="OrthoDB" id="9805030at2"/>
<feature type="binding site" evidence="5">
    <location>
        <position position="178"/>
    </location>
    <ligand>
        <name>ATP</name>
        <dbReference type="ChEBI" id="CHEBI:30616"/>
    </ligand>
</feature>
<dbReference type="SUPFAM" id="SSF52540">
    <property type="entry name" value="P-loop containing nucleoside triphosphate hydrolases"/>
    <property type="match status" value="1"/>
</dbReference>
<evidence type="ECO:0000256" key="1">
    <source>
        <dbReference type="ARBA" id="ARBA00022679"/>
    </source>
</evidence>
<keyword evidence="5 7" id="KW-0067">ATP-binding</keyword>
<dbReference type="EMBL" id="CP002826">
    <property type="protein sequence ID" value="AEI07009.1"/>
    <property type="molecule type" value="Genomic_DNA"/>
</dbReference>
<feature type="binding site" evidence="5">
    <location>
        <begin position="57"/>
        <end position="59"/>
    </location>
    <ligand>
        <name>AMP</name>
        <dbReference type="ChEBI" id="CHEBI:456215"/>
    </ligand>
</feature>
<dbReference type="EC" id="2.7.4.3" evidence="5 7"/>
<dbReference type="GO" id="GO:0005524">
    <property type="term" value="F:ATP binding"/>
    <property type="evidence" value="ECO:0007669"/>
    <property type="project" value="UniProtKB-UniRule"/>
</dbReference>
<comment type="domain">
    <text evidence="5">Consists of three domains, a large central CORE domain and two small peripheral domains, NMPbind and LID, which undergo movements during catalysis. The LID domain closes over the site of phosphoryl transfer upon ATP binding. Assembling and dissambling the active center during each catalytic cycle provides an effective means to prevent ATP hydrolysis.</text>
</comment>
<dbReference type="Pfam" id="PF00406">
    <property type="entry name" value="ADK"/>
    <property type="match status" value="1"/>
</dbReference>
<dbReference type="PROSITE" id="PS00113">
    <property type="entry name" value="ADENYLATE_KINASE"/>
    <property type="match status" value="1"/>
</dbReference>
<dbReference type="HAMAP" id="MF_00235">
    <property type="entry name" value="Adenylate_kinase_Adk"/>
    <property type="match status" value="1"/>
</dbReference>
<dbReference type="GO" id="GO:0005737">
    <property type="term" value="C:cytoplasm"/>
    <property type="evidence" value="ECO:0007669"/>
    <property type="project" value="UniProtKB-SubCell"/>
</dbReference>
<dbReference type="KEGG" id="ocg:OCA5_c23090"/>
<feature type="binding site" evidence="5">
    <location>
        <position position="92"/>
    </location>
    <ligand>
        <name>AMP</name>
        <dbReference type="ChEBI" id="CHEBI:456215"/>
    </ligand>
</feature>
<feature type="binding site" evidence="5">
    <location>
        <position position="36"/>
    </location>
    <ligand>
        <name>AMP</name>
        <dbReference type="ChEBI" id="CHEBI:456215"/>
    </ligand>
</feature>
<feature type="compositionally biased region" description="Low complexity" evidence="8">
    <location>
        <begin position="289"/>
        <end position="314"/>
    </location>
</feature>
<dbReference type="NCBIfam" id="NF011105">
    <property type="entry name" value="PRK14532.1"/>
    <property type="match status" value="1"/>
</dbReference>
<feature type="compositionally biased region" description="Basic residues" evidence="8">
    <location>
        <begin position="208"/>
        <end position="222"/>
    </location>
</feature>
<dbReference type="CDD" id="cd01428">
    <property type="entry name" value="ADK"/>
    <property type="match status" value="1"/>
</dbReference>
<evidence type="ECO:0000256" key="6">
    <source>
        <dbReference type="RuleBase" id="RU003330"/>
    </source>
</evidence>
<accession>B6JEY6</accession>
<dbReference type="InterPro" id="IPR027417">
    <property type="entry name" value="P-loop_NTPase"/>
</dbReference>
<keyword evidence="4 5" id="KW-0418">Kinase</keyword>
<dbReference type="NCBIfam" id="NF011104">
    <property type="entry name" value="PRK14531.1"/>
    <property type="match status" value="1"/>
</dbReference>
<comment type="subcellular location">
    <subcellularLocation>
        <location evidence="5 7">Cytoplasm</location>
    </subcellularLocation>
</comment>
<evidence type="ECO:0000313" key="9">
    <source>
        <dbReference type="EMBL" id="AEI07009.1"/>
    </source>
</evidence>
<feature type="binding site" evidence="5">
    <location>
        <position position="31"/>
    </location>
    <ligand>
        <name>AMP</name>
        <dbReference type="ChEBI" id="CHEBI:456215"/>
    </ligand>
</feature>
<feature type="compositionally biased region" description="Basic residues" evidence="8">
    <location>
        <begin position="234"/>
        <end position="255"/>
    </location>
</feature>
<organism evidence="9 10">
    <name type="scientific">Afipia carboxidovorans (strain ATCC 49405 / DSM 1227 / KCTC 32145 / OM5)</name>
    <name type="common">Oligotropha carboxidovorans</name>
    <dbReference type="NCBI Taxonomy" id="504832"/>
    <lineage>
        <taxon>Bacteria</taxon>
        <taxon>Pseudomonadati</taxon>
        <taxon>Pseudomonadota</taxon>
        <taxon>Alphaproteobacteria</taxon>
        <taxon>Hyphomicrobiales</taxon>
        <taxon>Nitrobacteraceae</taxon>
        <taxon>Afipia</taxon>
    </lineage>
</organism>
<protein>
    <recommendedName>
        <fullName evidence="5 7">Adenylate kinase</fullName>
        <shortName evidence="5">AK</shortName>
        <ecNumber evidence="5 7">2.7.4.3</ecNumber>
    </recommendedName>
    <alternativeName>
        <fullName evidence="5">ATP-AMP transphosphorylase</fullName>
    </alternativeName>
    <alternativeName>
        <fullName evidence="5">ATP:AMP phosphotransferase</fullName>
    </alternativeName>
    <alternativeName>
        <fullName evidence="5">Adenylate monophosphate kinase</fullName>
    </alternativeName>
</protein>
<feature type="binding site" evidence="5">
    <location>
        <position position="127"/>
    </location>
    <ligand>
        <name>ATP</name>
        <dbReference type="ChEBI" id="CHEBI:30616"/>
    </ligand>
</feature>
<evidence type="ECO:0000256" key="7">
    <source>
        <dbReference type="RuleBase" id="RU003331"/>
    </source>
</evidence>
<keyword evidence="10" id="KW-1185">Reference proteome</keyword>
<comment type="pathway">
    <text evidence="5">Purine metabolism; AMP biosynthesis via salvage pathway; AMP from ADP: step 1/1.</text>
</comment>
<dbReference type="PANTHER" id="PTHR23359">
    <property type="entry name" value="NUCLEOTIDE KINASE"/>
    <property type="match status" value="1"/>
</dbReference>
<keyword evidence="2 5" id="KW-0545">Nucleotide biosynthesis</keyword>
<dbReference type="GO" id="GO:0044209">
    <property type="term" value="P:AMP salvage"/>
    <property type="evidence" value="ECO:0007669"/>
    <property type="project" value="UniProtKB-UniRule"/>
</dbReference>
<feature type="binding site" evidence="5">
    <location>
        <position position="150"/>
    </location>
    <ligand>
        <name>AMP</name>
        <dbReference type="ChEBI" id="CHEBI:456215"/>
    </ligand>
</feature>
<dbReference type="InterPro" id="IPR033690">
    <property type="entry name" value="Adenylat_kinase_CS"/>
</dbReference>
<dbReference type="NCBIfam" id="NF011100">
    <property type="entry name" value="PRK14527.1"/>
    <property type="match status" value="1"/>
</dbReference>
<evidence type="ECO:0000256" key="5">
    <source>
        <dbReference type="HAMAP-Rule" id="MF_00235"/>
    </source>
</evidence>
<dbReference type="RefSeq" id="WP_012562855.1">
    <property type="nucleotide sequence ID" value="NC_011386.1"/>
</dbReference>
<reference evidence="9 10" key="1">
    <citation type="journal article" date="2011" name="J. Bacteriol.">
        <title>Complete genome sequences of the chemolithoautotrophic Oligotropha carboxidovorans strains OM4 and OM5.</title>
        <authorList>
            <person name="Volland S."/>
            <person name="Rachinger M."/>
            <person name="Strittmatter A."/>
            <person name="Daniel R."/>
            <person name="Gottschalk G."/>
            <person name="Meyer O."/>
        </authorList>
    </citation>
    <scope>NUCLEOTIDE SEQUENCE [LARGE SCALE GENOMIC DNA]</scope>
    <source>
        <strain evidence="10">ATCC 49405 / DSM 1227 / KCTC 32145 / OM5</strain>
    </source>
</reference>
<comment type="subunit">
    <text evidence="5 7">Monomer.</text>
</comment>
<evidence type="ECO:0000256" key="8">
    <source>
        <dbReference type="SAM" id="MobiDB-lite"/>
    </source>
</evidence>
<feature type="region of interest" description="NMP" evidence="5">
    <location>
        <begin position="30"/>
        <end position="59"/>
    </location>
</feature>
<dbReference type="Proteomes" id="UP000007730">
    <property type="component" value="Chromosome"/>
</dbReference>
<evidence type="ECO:0000313" key="10">
    <source>
        <dbReference type="Proteomes" id="UP000007730"/>
    </source>
</evidence>
<comment type="catalytic activity">
    <reaction evidence="5 7">
        <text>AMP + ATP = 2 ADP</text>
        <dbReference type="Rhea" id="RHEA:12973"/>
        <dbReference type="ChEBI" id="CHEBI:30616"/>
        <dbReference type="ChEBI" id="CHEBI:456215"/>
        <dbReference type="ChEBI" id="CHEBI:456216"/>
        <dbReference type="EC" id="2.7.4.3"/>
    </reaction>
</comment>
<feature type="binding site" evidence="5">
    <location>
        <begin position="85"/>
        <end position="88"/>
    </location>
    <ligand>
        <name>AMP</name>
        <dbReference type="ChEBI" id="CHEBI:456215"/>
    </ligand>
</feature>
<keyword evidence="3 5" id="KW-0547">Nucleotide-binding</keyword>
<proteinExistence type="inferred from homology"/>